<dbReference type="EMBL" id="BAAANL010000002">
    <property type="protein sequence ID" value="GAA1856228.1"/>
    <property type="molecule type" value="Genomic_DNA"/>
</dbReference>
<feature type="transmembrane region" description="Helical" evidence="7">
    <location>
        <begin position="82"/>
        <end position="102"/>
    </location>
</feature>
<feature type="transmembrane region" description="Helical" evidence="7">
    <location>
        <begin position="220"/>
        <end position="242"/>
    </location>
</feature>
<accession>A0ABN2N8T8</accession>
<protein>
    <recommendedName>
        <fullName evidence="7">Sec-independent protein translocase protein TatC</fullName>
    </recommendedName>
</protein>
<feature type="transmembrane region" description="Helical" evidence="7">
    <location>
        <begin position="24"/>
        <end position="42"/>
    </location>
</feature>
<sequence>MAATRAADGRMPLIDHLKELRKRIILMAVGLVVGAVAGWLLYDPLLQALQQPLIEAEKLRGNEMTLNFAGPMAALDLKIKSSLFLAVFLTAPWWLFQLWAFVTPGLTSKERRYAYLFVAAALPLFLGGAYMAWLVFPHAIQILSGFLPAEATGFTNAQEYLSLVMRLLIAFGLAFLSPVVLTGLNLAGILPAAAMAKGWRWAVLIAFTFAAIMTPTPDPWTMILVALPICLLYFVALGFAYLHDRRQARKLGLDEV</sequence>
<comment type="similarity">
    <text evidence="7">Belongs to the TatC family.</text>
</comment>
<proteinExistence type="inferred from homology"/>
<evidence type="ECO:0000313" key="8">
    <source>
        <dbReference type="EMBL" id="GAA1856228.1"/>
    </source>
</evidence>
<feature type="transmembrane region" description="Helical" evidence="7">
    <location>
        <begin position="198"/>
        <end position="214"/>
    </location>
</feature>
<keyword evidence="6 7" id="KW-0472">Membrane</keyword>
<evidence type="ECO:0000256" key="3">
    <source>
        <dbReference type="ARBA" id="ARBA00022927"/>
    </source>
</evidence>
<keyword evidence="5 7" id="KW-0811">Translocation</keyword>
<keyword evidence="9" id="KW-1185">Reference proteome</keyword>
<dbReference type="PANTHER" id="PTHR30371:SF0">
    <property type="entry name" value="SEC-INDEPENDENT PROTEIN TRANSLOCASE PROTEIN TATC, CHLOROPLASTIC-RELATED"/>
    <property type="match status" value="1"/>
</dbReference>
<dbReference type="PANTHER" id="PTHR30371">
    <property type="entry name" value="SEC-INDEPENDENT PROTEIN TRANSLOCASE PROTEIN TATC"/>
    <property type="match status" value="1"/>
</dbReference>
<keyword evidence="3 7" id="KW-0653">Protein transport</keyword>
<feature type="transmembrane region" description="Helical" evidence="7">
    <location>
        <begin position="163"/>
        <end position="186"/>
    </location>
</feature>
<dbReference type="RefSeq" id="WP_344100521.1">
    <property type="nucleotide sequence ID" value="NZ_BAAANL010000002.1"/>
</dbReference>
<dbReference type="InterPro" id="IPR002033">
    <property type="entry name" value="TatC"/>
</dbReference>
<dbReference type="Pfam" id="PF00902">
    <property type="entry name" value="TatC"/>
    <property type="match status" value="1"/>
</dbReference>
<evidence type="ECO:0000256" key="6">
    <source>
        <dbReference type="ARBA" id="ARBA00023136"/>
    </source>
</evidence>
<comment type="caution">
    <text evidence="8">The sequence shown here is derived from an EMBL/GenBank/DDBJ whole genome shotgun (WGS) entry which is preliminary data.</text>
</comment>
<comment type="subunit">
    <text evidence="7">The Tat system comprises two distinct complexes: a TatABC complex, containing multiple copies of TatA, TatB and TatC subunits, and a separate TatA complex, containing only TatA subunits. Substrates initially bind to the TatABC complex, which probably triggers association of the separate TatA complex to form the active translocon.</text>
</comment>
<comment type="subcellular location">
    <subcellularLocation>
        <location evidence="7">Cell membrane</location>
        <topology evidence="7">Multi-pass membrane protein</topology>
    </subcellularLocation>
    <subcellularLocation>
        <location evidence="1">Membrane</location>
        <topology evidence="1">Multi-pass membrane protein</topology>
    </subcellularLocation>
</comment>
<evidence type="ECO:0000256" key="4">
    <source>
        <dbReference type="ARBA" id="ARBA00022989"/>
    </source>
</evidence>
<organism evidence="8 9">
    <name type="scientific">Myceligenerans crystallogenes</name>
    <dbReference type="NCBI Taxonomy" id="316335"/>
    <lineage>
        <taxon>Bacteria</taxon>
        <taxon>Bacillati</taxon>
        <taxon>Actinomycetota</taxon>
        <taxon>Actinomycetes</taxon>
        <taxon>Micrococcales</taxon>
        <taxon>Promicromonosporaceae</taxon>
        <taxon>Myceligenerans</taxon>
    </lineage>
</organism>
<evidence type="ECO:0000256" key="7">
    <source>
        <dbReference type="HAMAP-Rule" id="MF_00902"/>
    </source>
</evidence>
<keyword evidence="4 7" id="KW-1133">Transmembrane helix</keyword>
<keyword evidence="7" id="KW-1003">Cell membrane</keyword>
<keyword evidence="7" id="KW-0813">Transport</keyword>
<name>A0ABN2N8T8_9MICO</name>
<dbReference type="HAMAP" id="MF_00902">
    <property type="entry name" value="TatC"/>
    <property type="match status" value="1"/>
</dbReference>
<evidence type="ECO:0000256" key="1">
    <source>
        <dbReference type="ARBA" id="ARBA00004141"/>
    </source>
</evidence>
<reference evidence="8 9" key="1">
    <citation type="journal article" date="2019" name="Int. J. Syst. Evol. Microbiol.">
        <title>The Global Catalogue of Microorganisms (GCM) 10K type strain sequencing project: providing services to taxonomists for standard genome sequencing and annotation.</title>
        <authorList>
            <consortium name="The Broad Institute Genomics Platform"/>
            <consortium name="The Broad Institute Genome Sequencing Center for Infectious Disease"/>
            <person name="Wu L."/>
            <person name="Ma J."/>
        </authorList>
    </citation>
    <scope>NUCLEOTIDE SEQUENCE [LARGE SCALE GENOMIC DNA]</scope>
    <source>
        <strain evidence="8 9">JCM 14326</strain>
    </source>
</reference>
<evidence type="ECO:0000256" key="5">
    <source>
        <dbReference type="ARBA" id="ARBA00023010"/>
    </source>
</evidence>
<dbReference type="PRINTS" id="PR01840">
    <property type="entry name" value="TATCFAMILY"/>
</dbReference>
<evidence type="ECO:0000313" key="9">
    <source>
        <dbReference type="Proteomes" id="UP001501094"/>
    </source>
</evidence>
<keyword evidence="2 7" id="KW-0812">Transmembrane</keyword>
<dbReference type="Proteomes" id="UP001501094">
    <property type="component" value="Unassembled WGS sequence"/>
</dbReference>
<feature type="transmembrane region" description="Helical" evidence="7">
    <location>
        <begin position="114"/>
        <end position="136"/>
    </location>
</feature>
<comment type="function">
    <text evidence="7">Part of the twin-arginine translocation (Tat) system that transports large folded proteins containing a characteristic twin-arginine motif in their signal peptide across membranes. Together with TatB, TatC is part of a receptor directly interacting with Tat signal peptides.</text>
</comment>
<gene>
    <name evidence="7 8" type="primary">tatC</name>
    <name evidence="8" type="ORF">GCM10009751_11720</name>
</gene>
<evidence type="ECO:0000256" key="2">
    <source>
        <dbReference type="ARBA" id="ARBA00022692"/>
    </source>
</evidence>
<dbReference type="NCBIfam" id="TIGR00945">
    <property type="entry name" value="tatC"/>
    <property type="match status" value="1"/>
</dbReference>